<dbReference type="HOGENOM" id="CLU_2908839_0_0_1"/>
<reference evidence="2" key="1">
    <citation type="journal article" date="2010" name="Science">
        <title>Signatures of adaptation to obligate biotrophy in the Hyaloperonospora arabidopsidis genome.</title>
        <authorList>
            <person name="Baxter L."/>
            <person name="Tripathy S."/>
            <person name="Ishaque N."/>
            <person name="Boot N."/>
            <person name="Cabral A."/>
            <person name="Kemen E."/>
            <person name="Thines M."/>
            <person name="Ah-Fong A."/>
            <person name="Anderson R."/>
            <person name="Badejoko W."/>
            <person name="Bittner-Eddy P."/>
            <person name="Boore J.L."/>
            <person name="Chibucos M.C."/>
            <person name="Coates M."/>
            <person name="Dehal P."/>
            <person name="Delehaunty K."/>
            <person name="Dong S."/>
            <person name="Downton P."/>
            <person name="Dumas B."/>
            <person name="Fabro G."/>
            <person name="Fronick C."/>
            <person name="Fuerstenberg S.I."/>
            <person name="Fulton L."/>
            <person name="Gaulin E."/>
            <person name="Govers F."/>
            <person name="Hughes L."/>
            <person name="Humphray S."/>
            <person name="Jiang R.H."/>
            <person name="Judelson H."/>
            <person name="Kamoun S."/>
            <person name="Kyung K."/>
            <person name="Meijer H."/>
            <person name="Minx P."/>
            <person name="Morris P."/>
            <person name="Nelson J."/>
            <person name="Phuntumart V."/>
            <person name="Qutob D."/>
            <person name="Rehmany A."/>
            <person name="Rougon-Cardoso A."/>
            <person name="Ryden P."/>
            <person name="Torto-Alalibo T."/>
            <person name="Studholme D."/>
            <person name="Wang Y."/>
            <person name="Win J."/>
            <person name="Wood J."/>
            <person name="Clifton S.W."/>
            <person name="Rogers J."/>
            <person name="Van den Ackerveken G."/>
            <person name="Jones J.D."/>
            <person name="McDowell J.M."/>
            <person name="Beynon J."/>
            <person name="Tyler B.M."/>
        </authorList>
    </citation>
    <scope>NUCLEOTIDE SEQUENCE [LARGE SCALE GENOMIC DNA]</scope>
    <source>
        <strain evidence="2">Emoy2</strain>
    </source>
</reference>
<dbReference type="AlphaFoldDB" id="M4BZZ6"/>
<dbReference type="InParanoid" id="M4BZZ6"/>
<organism evidence="1 2">
    <name type="scientific">Hyaloperonospora arabidopsidis (strain Emoy2)</name>
    <name type="common">Downy mildew agent</name>
    <name type="synonym">Peronospora arabidopsidis</name>
    <dbReference type="NCBI Taxonomy" id="559515"/>
    <lineage>
        <taxon>Eukaryota</taxon>
        <taxon>Sar</taxon>
        <taxon>Stramenopiles</taxon>
        <taxon>Oomycota</taxon>
        <taxon>Peronosporomycetes</taxon>
        <taxon>Peronosporales</taxon>
        <taxon>Peronosporaceae</taxon>
        <taxon>Hyaloperonospora</taxon>
    </lineage>
</organism>
<dbReference type="EMBL" id="JH598068">
    <property type="status" value="NOT_ANNOTATED_CDS"/>
    <property type="molecule type" value="Genomic_DNA"/>
</dbReference>
<dbReference type="Proteomes" id="UP000011713">
    <property type="component" value="Unassembled WGS sequence"/>
</dbReference>
<evidence type="ECO:0000313" key="2">
    <source>
        <dbReference type="Proteomes" id="UP000011713"/>
    </source>
</evidence>
<sequence length="62" mass="6987">MFIVAEAPVFGLMVCRCWHDHKAAHEIMCSGVQTESDARQRSWMVSPYSAVSLVVVTRLYDA</sequence>
<proteinExistence type="predicted"/>
<protein>
    <submittedName>
        <fullName evidence="1">Uncharacterized protein</fullName>
    </submittedName>
</protein>
<name>M4BZZ6_HYAAE</name>
<keyword evidence="2" id="KW-1185">Reference proteome</keyword>
<dbReference type="EnsemblProtists" id="HpaT812171">
    <property type="protein sequence ID" value="HpaP812171"/>
    <property type="gene ID" value="HpaG812171"/>
</dbReference>
<evidence type="ECO:0000313" key="1">
    <source>
        <dbReference type="EnsemblProtists" id="HpaP812171"/>
    </source>
</evidence>
<accession>M4BZZ6</accession>
<reference evidence="1" key="2">
    <citation type="submission" date="2015-06" db="UniProtKB">
        <authorList>
            <consortium name="EnsemblProtists"/>
        </authorList>
    </citation>
    <scope>IDENTIFICATION</scope>
    <source>
        <strain evidence="1">Emoy2</strain>
    </source>
</reference>
<dbReference type="VEuPathDB" id="FungiDB:HpaG812171"/>